<dbReference type="GO" id="GO:0016020">
    <property type="term" value="C:membrane"/>
    <property type="evidence" value="ECO:0007669"/>
    <property type="project" value="TreeGrafter"/>
</dbReference>
<dbReference type="GeneID" id="301135632"/>
<dbReference type="InterPro" id="IPR029058">
    <property type="entry name" value="AB_hydrolase_fold"/>
</dbReference>
<evidence type="ECO:0000256" key="1">
    <source>
        <dbReference type="ARBA" id="ARBA00022801"/>
    </source>
</evidence>
<dbReference type="InterPro" id="IPR000073">
    <property type="entry name" value="AB_hydrolase_1"/>
</dbReference>
<keyword evidence="1 3" id="KW-0378">Hydrolase</keyword>
<gene>
    <name evidence="3" type="ORF">AMD00_05885</name>
</gene>
<protein>
    <submittedName>
        <fullName evidence="3">Alpha/beta hydrolase</fullName>
    </submittedName>
</protein>
<reference evidence="4" key="1">
    <citation type="submission" date="2015-08" db="EMBL/GenBank/DDBJ databases">
        <title>Fjat-10028 dsm 16317.</title>
        <authorList>
            <person name="Liu B."/>
            <person name="Wang J."/>
            <person name="Zhu Y."/>
            <person name="Liu G."/>
            <person name="Chen Q."/>
            <person name="Chen Z."/>
            <person name="Lan J."/>
            <person name="Che J."/>
            <person name="Ge C."/>
            <person name="Shi H."/>
            <person name="Pan Z."/>
            <person name="Liu X."/>
        </authorList>
    </citation>
    <scope>NUCLEOTIDE SEQUENCE [LARGE SCALE GENOMIC DNA]</scope>
    <source>
        <strain evidence="4">DSM 16317</strain>
    </source>
</reference>
<evidence type="ECO:0000259" key="2">
    <source>
        <dbReference type="Pfam" id="PF00561"/>
    </source>
</evidence>
<dbReference type="RefSeq" id="WP_053416123.1">
    <property type="nucleotide sequence ID" value="NZ_LILB01000001.1"/>
</dbReference>
<proteinExistence type="predicted"/>
<sequence>MWEQQLIETSRGTFEVFVKGSGSPICVTHLYSEYNSNGNTFANHFTNNHTVYLVNLRGAGNSVTSITEHDLSMAESVQDLEAIREALQYEKWAFAGHSTGGMLALVYAILAEQSLTKVIAGGAAASSEYMRHKGSIYCKNNENNERIRDIMQQLNDPQKPLEERRKLNREWTEMSIYYKDRYDEYFNRPNSGKVVNPRLNYFSYVELVNYDLRSQLSKVRVPSYIYCGIHDAQCPYYFSEEIAKLIPNAKLFTFEESNHFPFVEEEENFAELVKETL</sequence>
<accession>A0A0M0LLQ3</accession>
<comment type="caution">
    <text evidence="3">The sequence shown here is derived from an EMBL/GenBank/DDBJ whole genome shotgun (WGS) entry which is preliminary data.</text>
</comment>
<name>A0A0M0LLQ3_9BACL</name>
<dbReference type="STRING" id="263475.AMD00_05885"/>
<dbReference type="PANTHER" id="PTHR43798:SF31">
    <property type="entry name" value="AB HYDROLASE SUPERFAMILY PROTEIN YCLE"/>
    <property type="match status" value="1"/>
</dbReference>
<keyword evidence="4" id="KW-1185">Reference proteome</keyword>
<feature type="domain" description="AB hydrolase-1" evidence="2">
    <location>
        <begin position="41"/>
        <end position="265"/>
    </location>
</feature>
<dbReference type="PATRIC" id="fig|263475.3.peg.1606"/>
<evidence type="ECO:0000313" key="4">
    <source>
        <dbReference type="Proteomes" id="UP000036867"/>
    </source>
</evidence>
<dbReference type="SUPFAM" id="SSF53474">
    <property type="entry name" value="alpha/beta-Hydrolases"/>
    <property type="match status" value="1"/>
</dbReference>
<dbReference type="AlphaFoldDB" id="A0A0M0LLQ3"/>
<dbReference type="InterPro" id="IPR050266">
    <property type="entry name" value="AB_hydrolase_sf"/>
</dbReference>
<dbReference type="GO" id="GO:0016787">
    <property type="term" value="F:hydrolase activity"/>
    <property type="evidence" value="ECO:0007669"/>
    <property type="project" value="UniProtKB-KW"/>
</dbReference>
<organism evidence="3 4">
    <name type="scientific">Viridibacillus arvi</name>
    <dbReference type="NCBI Taxonomy" id="263475"/>
    <lineage>
        <taxon>Bacteria</taxon>
        <taxon>Bacillati</taxon>
        <taxon>Bacillota</taxon>
        <taxon>Bacilli</taxon>
        <taxon>Bacillales</taxon>
        <taxon>Caryophanaceae</taxon>
        <taxon>Viridibacillus</taxon>
    </lineage>
</organism>
<dbReference type="Gene3D" id="6.10.140.700">
    <property type="match status" value="1"/>
</dbReference>
<dbReference type="PANTHER" id="PTHR43798">
    <property type="entry name" value="MONOACYLGLYCEROL LIPASE"/>
    <property type="match status" value="1"/>
</dbReference>
<dbReference type="Proteomes" id="UP000036867">
    <property type="component" value="Unassembled WGS sequence"/>
</dbReference>
<evidence type="ECO:0000313" key="3">
    <source>
        <dbReference type="EMBL" id="KOO51954.1"/>
    </source>
</evidence>
<dbReference type="Gene3D" id="3.40.50.1820">
    <property type="entry name" value="alpha/beta hydrolase"/>
    <property type="match status" value="1"/>
</dbReference>
<dbReference type="OrthoDB" id="9796770at2"/>
<dbReference type="Pfam" id="PF00561">
    <property type="entry name" value="Abhydrolase_1"/>
    <property type="match status" value="1"/>
</dbReference>
<dbReference type="EMBL" id="LILB01000001">
    <property type="protein sequence ID" value="KOO51954.1"/>
    <property type="molecule type" value="Genomic_DNA"/>
</dbReference>